<evidence type="ECO:0000313" key="1">
    <source>
        <dbReference type="EMBL" id="EIM93825.1"/>
    </source>
</evidence>
<evidence type="ECO:0000313" key="2">
    <source>
        <dbReference type="Proteomes" id="UP000004980"/>
    </source>
</evidence>
<dbReference type="EMBL" id="AKAU01000292">
    <property type="protein sequence ID" value="EIM93825.1"/>
    <property type="molecule type" value="Genomic_DNA"/>
</dbReference>
<dbReference type="Proteomes" id="UP000004980">
    <property type="component" value="Unassembled WGS sequence"/>
</dbReference>
<dbReference type="InterPro" id="IPR014519">
    <property type="entry name" value="UCP024492"/>
</dbReference>
<dbReference type="Pfam" id="PF04343">
    <property type="entry name" value="DUF488"/>
    <property type="match status" value="1"/>
</dbReference>
<dbReference type="InterPro" id="IPR007438">
    <property type="entry name" value="DUF488"/>
</dbReference>
<proteinExistence type="predicted"/>
<comment type="caution">
    <text evidence="1">The sequence shown here is derived from an EMBL/GenBank/DDBJ whole genome shotgun (WGS) entry which is preliminary data.</text>
</comment>
<gene>
    <name evidence="1" type="ORF">WQE_47324</name>
</gene>
<sequence>MKQSSQTVVLTVGHSTRRLAEFIALLAAHSVSRLVDVRTVPRSRHNPQFNRDTLAGALALVGIHYTHAAGLGGFRRTHPGSLNMGWRNVSFRGFADYMQTPEFEENLTRLIEQSMQQQVVLMCAEAVPWRCHRSLIADALTVRGIHTEEIIDATRLQAHTLTPFARVDGTVITYPPQVPAP</sequence>
<protein>
    <recommendedName>
        <fullName evidence="3">DNA repair protein</fullName>
    </recommendedName>
</protein>
<evidence type="ECO:0008006" key="3">
    <source>
        <dbReference type="Google" id="ProtNLM"/>
    </source>
</evidence>
<organism evidence="1 2">
    <name type="scientific">Paraburkholderia hospita</name>
    <dbReference type="NCBI Taxonomy" id="169430"/>
    <lineage>
        <taxon>Bacteria</taxon>
        <taxon>Pseudomonadati</taxon>
        <taxon>Pseudomonadota</taxon>
        <taxon>Betaproteobacteria</taxon>
        <taxon>Burkholderiales</taxon>
        <taxon>Burkholderiaceae</taxon>
        <taxon>Paraburkholderia</taxon>
    </lineage>
</organism>
<keyword evidence="2" id="KW-1185">Reference proteome</keyword>
<name>A0ABP2P862_9BURK</name>
<dbReference type="PIRSF" id="PIRSF024492">
    <property type="entry name" value="UCP024492"/>
    <property type="match status" value="1"/>
</dbReference>
<accession>A0ABP2P862</accession>
<dbReference type="PANTHER" id="PTHR39337">
    <property type="entry name" value="BLR5642 PROTEIN"/>
    <property type="match status" value="1"/>
</dbReference>
<reference evidence="1 2" key="1">
    <citation type="journal article" date="2012" name="J. Bacteriol.">
        <title>Draft Genome Sequence of the Soil Bacterium Burkholderia terrae Strain BS001, Which Interacts with Fungal Surface Structures.</title>
        <authorList>
            <person name="Nazir R."/>
            <person name="Hansen M.A."/>
            <person name="Sorensen S."/>
            <person name="van Elsas J.D."/>
        </authorList>
    </citation>
    <scope>NUCLEOTIDE SEQUENCE [LARGE SCALE GENOMIC DNA]</scope>
    <source>
        <strain evidence="1 2">BS001</strain>
    </source>
</reference>
<dbReference type="PANTHER" id="PTHR39337:SF1">
    <property type="entry name" value="BLR5642 PROTEIN"/>
    <property type="match status" value="1"/>
</dbReference>
<dbReference type="RefSeq" id="WP_009770967.1">
    <property type="nucleotide sequence ID" value="NZ_AKAU01000292.1"/>
</dbReference>